<evidence type="ECO:0000256" key="10">
    <source>
        <dbReference type="SAM" id="Phobius"/>
    </source>
</evidence>
<evidence type="ECO:0000256" key="4">
    <source>
        <dbReference type="ARBA" id="ARBA00022989"/>
    </source>
</evidence>
<feature type="region of interest" description="Disordered" evidence="9">
    <location>
        <begin position="218"/>
        <end position="296"/>
    </location>
</feature>
<evidence type="ECO:0000256" key="5">
    <source>
        <dbReference type="ARBA" id="ARBA00023136"/>
    </source>
</evidence>
<keyword evidence="2" id="KW-1003">Cell membrane</keyword>
<evidence type="ECO:0000256" key="3">
    <source>
        <dbReference type="ARBA" id="ARBA00022692"/>
    </source>
</evidence>
<comment type="subcellular location">
    <subcellularLocation>
        <location evidence="1">Cell membrane</location>
        <topology evidence="1">Single-pass type II membrane protein</topology>
    </subcellularLocation>
</comment>
<comment type="similarity">
    <text evidence="7">Belongs to the YfgM family.</text>
</comment>
<dbReference type="AlphaFoldDB" id="A0A231UUP5"/>
<evidence type="ECO:0000313" key="12">
    <source>
        <dbReference type="EMBL" id="OXS99581.1"/>
    </source>
</evidence>
<comment type="caution">
    <text evidence="12">The sequence shown here is derived from an EMBL/GenBank/DDBJ whole genome shotgun (WGS) entry which is preliminary data.</text>
</comment>
<keyword evidence="13" id="KW-1185">Reference proteome</keyword>
<dbReference type="InterPro" id="IPR011990">
    <property type="entry name" value="TPR-like_helical_dom_sf"/>
</dbReference>
<dbReference type="PANTHER" id="PTHR38035">
    <property type="entry name" value="UPF0070 PROTEIN YFGM"/>
    <property type="match status" value="1"/>
</dbReference>
<reference evidence="13" key="1">
    <citation type="journal article" date="2017" name="Int. J. Syst. Evol. Microbiol.">
        <title>Notoacmeibacter marinus gen. nov., sp. nov., isolated from the gut of a limpet and proposal of Notoacmeibacteraceae fam. nov. in the order Rhizobiales of the class Alphaproteobacteria.</title>
        <authorList>
            <person name="Huang Z."/>
            <person name="Guo F."/>
            <person name="Lai Q."/>
        </authorList>
    </citation>
    <scope>NUCLEOTIDE SEQUENCE [LARGE SCALE GENOMIC DNA]</scope>
    <source>
        <strain evidence="13">XMTR2A4</strain>
    </source>
</reference>
<dbReference type="GO" id="GO:0005886">
    <property type="term" value="C:plasma membrane"/>
    <property type="evidence" value="ECO:0007669"/>
    <property type="project" value="UniProtKB-SubCell"/>
</dbReference>
<evidence type="ECO:0000256" key="1">
    <source>
        <dbReference type="ARBA" id="ARBA00004401"/>
    </source>
</evidence>
<keyword evidence="5 10" id="KW-0472">Membrane</keyword>
<feature type="domain" description="Ancillary SecYEG translocon subunit/Cell division coordinator CpoB TPR" evidence="11">
    <location>
        <begin position="20"/>
        <end position="199"/>
    </location>
</feature>
<evidence type="ECO:0000256" key="8">
    <source>
        <dbReference type="ARBA" id="ARBA00024235"/>
    </source>
</evidence>
<dbReference type="Gene3D" id="1.25.40.10">
    <property type="entry name" value="Tetratricopeptide repeat domain"/>
    <property type="match status" value="1"/>
</dbReference>
<evidence type="ECO:0000256" key="9">
    <source>
        <dbReference type="SAM" id="MobiDB-lite"/>
    </source>
</evidence>
<feature type="transmembrane region" description="Helical" evidence="10">
    <location>
        <begin position="29"/>
        <end position="47"/>
    </location>
</feature>
<keyword evidence="4 10" id="KW-1133">Transmembrane helix</keyword>
<dbReference type="InterPro" id="IPR026039">
    <property type="entry name" value="YfgM"/>
</dbReference>
<evidence type="ECO:0000313" key="13">
    <source>
        <dbReference type="Proteomes" id="UP000215405"/>
    </source>
</evidence>
<name>A0A231UUP5_9HYPH</name>
<sequence length="296" mass="31377">MSDDSFIREVNEELRQDKARAFWDRYGKILIGVVVLAVSVTAAIVFWRDYQEKQAAASGDRFLAAIEKADEGDRDAALVELETLQADGTGDYGELARFKRAALLADEGSTSEAVELFDQIAADGEAPQTLRDFASLRAGYLLVDQNDYEAVAQRVQPLASETNALRFSAREALGLAAWKTGRNDEAKEHFEALVSDIGAPANLRRRATLMSDLLAAGASAEGGPAETGSSEQKAEEETAPAPSGREEVGSDGANLPRADEDGAVSPADLSQPDTATGEEAGEQPTETNAPANDGAG</sequence>
<dbReference type="InterPro" id="IPR018704">
    <property type="entry name" value="SecYEG/CpoB_TPR"/>
</dbReference>
<evidence type="ECO:0000256" key="7">
    <source>
        <dbReference type="ARBA" id="ARBA00024197"/>
    </source>
</evidence>
<organism evidence="12 13">
    <name type="scientific">Notoacmeibacter marinus</name>
    <dbReference type="NCBI Taxonomy" id="1876515"/>
    <lineage>
        <taxon>Bacteria</taxon>
        <taxon>Pseudomonadati</taxon>
        <taxon>Pseudomonadota</taxon>
        <taxon>Alphaproteobacteria</taxon>
        <taxon>Hyphomicrobiales</taxon>
        <taxon>Notoacmeibacteraceae</taxon>
        <taxon>Notoacmeibacter</taxon>
    </lineage>
</organism>
<feature type="compositionally biased region" description="Low complexity" evidence="9">
    <location>
        <begin position="218"/>
        <end position="231"/>
    </location>
</feature>
<dbReference type="EMBL" id="NBYO01000003">
    <property type="protein sequence ID" value="OXS99581.1"/>
    <property type="molecule type" value="Genomic_DNA"/>
</dbReference>
<gene>
    <name evidence="12" type="ORF">B7H23_15755</name>
</gene>
<dbReference type="PANTHER" id="PTHR38035:SF1">
    <property type="entry name" value="ANCILLARY SECYEG TRANSLOCON SUBUNIT"/>
    <property type="match status" value="1"/>
</dbReference>
<dbReference type="SUPFAM" id="SSF48452">
    <property type="entry name" value="TPR-like"/>
    <property type="match status" value="1"/>
</dbReference>
<keyword evidence="3 10" id="KW-0812">Transmembrane</keyword>
<proteinExistence type="inferred from homology"/>
<evidence type="ECO:0000256" key="2">
    <source>
        <dbReference type="ARBA" id="ARBA00022475"/>
    </source>
</evidence>
<accession>A0A231UUP5</accession>
<dbReference type="RefSeq" id="WP_094078359.1">
    <property type="nucleotide sequence ID" value="NZ_NBYO01000003.1"/>
</dbReference>
<dbReference type="GO" id="GO:0044877">
    <property type="term" value="F:protein-containing complex binding"/>
    <property type="evidence" value="ECO:0007669"/>
    <property type="project" value="InterPro"/>
</dbReference>
<dbReference type="Pfam" id="PF09976">
    <property type="entry name" value="TPR_21"/>
    <property type="match status" value="1"/>
</dbReference>
<protein>
    <recommendedName>
        <fullName evidence="8">Ancillary SecYEG translocon subunit</fullName>
    </recommendedName>
</protein>
<dbReference type="Proteomes" id="UP000215405">
    <property type="component" value="Unassembled WGS sequence"/>
</dbReference>
<evidence type="ECO:0000259" key="11">
    <source>
        <dbReference type="Pfam" id="PF09976"/>
    </source>
</evidence>
<keyword evidence="6" id="KW-0143">Chaperone</keyword>
<evidence type="ECO:0000256" key="6">
    <source>
        <dbReference type="ARBA" id="ARBA00023186"/>
    </source>
</evidence>